<accession>A0ABV0EGX2</accession>
<dbReference type="Pfam" id="PF01025">
    <property type="entry name" value="GrpE"/>
    <property type="match status" value="1"/>
</dbReference>
<comment type="caution">
    <text evidence="7">The sequence shown here is derived from an EMBL/GenBank/DDBJ whole genome shotgun (WGS) entry which is preliminary data.</text>
</comment>
<dbReference type="Gene3D" id="2.30.22.10">
    <property type="entry name" value="Head domain of nucleotide exchange factor GrpE"/>
    <property type="match status" value="1"/>
</dbReference>
<evidence type="ECO:0000256" key="5">
    <source>
        <dbReference type="RuleBase" id="RU004478"/>
    </source>
</evidence>
<dbReference type="PROSITE" id="PS01071">
    <property type="entry name" value="GRPE"/>
    <property type="match status" value="1"/>
</dbReference>
<dbReference type="EMBL" id="JBAJEX010000013">
    <property type="protein sequence ID" value="MEO1767912.1"/>
    <property type="molecule type" value="Genomic_DNA"/>
</dbReference>
<protein>
    <recommendedName>
        <fullName evidence="3 4">Protein GrpE</fullName>
    </recommendedName>
    <alternativeName>
        <fullName evidence="3">HSP-70 cofactor</fullName>
    </alternativeName>
</protein>
<evidence type="ECO:0000313" key="7">
    <source>
        <dbReference type="EMBL" id="MEO1767912.1"/>
    </source>
</evidence>
<dbReference type="PRINTS" id="PR00773">
    <property type="entry name" value="GRPEPROTEIN"/>
</dbReference>
<sequence>MEEPMSDQETSQNQTETIQNQPSDHHAPEVMPSLEELLREAERKAQEHYDAWMYAKAETENVRRRSVEEVEKARKFAIESFARELLPVKDALEMALAVENATLESLRQGVELTLKQLTSVFDKFHIQEVNPAGEKFDPNLHDAMAMVESEQEPNTVTQVMQKGYQLHERLLRPALVTVAKAKQG</sequence>
<dbReference type="HAMAP" id="MF_01151">
    <property type="entry name" value="GrpE"/>
    <property type="match status" value="1"/>
</dbReference>
<evidence type="ECO:0000313" key="8">
    <source>
        <dbReference type="Proteomes" id="UP001482231"/>
    </source>
</evidence>
<dbReference type="PANTHER" id="PTHR21237">
    <property type="entry name" value="GRPE PROTEIN"/>
    <property type="match status" value="1"/>
</dbReference>
<name>A0ABV0EGX2_9BURK</name>
<keyword evidence="8" id="KW-1185">Reference proteome</keyword>
<comment type="subunit">
    <text evidence="3">Homodimer.</text>
</comment>
<dbReference type="PANTHER" id="PTHR21237:SF23">
    <property type="entry name" value="GRPE PROTEIN HOMOLOG, MITOCHONDRIAL"/>
    <property type="match status" value="1"/>
</dbReference>
<dbReference type="Proteomes" id="UP001482231">
    <property type="component" value="Unassembled WGS sequence"/>
</dbReference>
<keyword evidence="2 3" id="KW-0143">Chaperone</keyword>
<keyword evidence="3 4" id="KW-0346">Stress response</keyword>
<dbReference type="NCBIfam" id="NF010737">
    <property type="entry name" value="PRK14139.1"/>
    <property type="match status" value="1"/>
</dbReference>
<feature type="region of interest" description="Disordered" evidence="6">
    <location>
        <begin position="1"/>
        <end position="29"/>
    </location>
</feature>
<evidence type="ECO:0000256" key="4">
    <source>
        <dbReference type="RuleBase" id="RU000639"/>
    </source>
</evidence>
<comment type="function">
    <text evidence="3 4">Participates actively in the response to hyperosmotic and heat shock by preventing the aggregation of stress-denatured proteins, in association with DnaK and GrpE. It is the nucleotide exchange factor for DnaK and may function as a thermosensor. Unfolded proteins bind initially to DnaJ; upon interaction with the DnaJ-bound protein, DnaK hydrolyzes its bound ATP, resulting in the formation of a stable complex. GrpE releases ADP from DnaK; ATP binding to DnaK triggers the release of the substrate protein, thus completing the reaction cycle. Several rounds of ATP-dependent interactions between DnaJ, DnaK and GrpE are required for fully efficient folding.</text>
</comment>
<dbReference type="InterPro" id="IPR000740">
    <property type="entry name" value="GrpE"/>
</dbReference>
<comment type="subcellular location">
    <subcellularLocation>
        <location evidence="3">Cytoplasm</location>
    </subcellularLocation>
</comment>
<keyword evidence="3" id="KW-0963">Cytoplasm</keyword>
<proteinExistence type="inferred from homology"/>
<dbReference type="NCBIfam" id="NF010748">
    <property type="entry name" value="PRK14150.1"/>
    <property type="match status" value="1"/>
</dbReference>
<evidence type="ECO:0000256" key="1">
    <source>
        <dbReference type="ARBA" id="ARBA00009054"/>
    </source>
</evidence>
<dbReference type="NCBIfam" id="NF010738">
    <property type="entry name" value="PRK14140.1"/>
    <property type="match status" value="1"/>
</dbReference>
<evidence type="ECO:0000256" key="2">
    <source>
        <dbReference type="ARBA" id="ARBA00023186"/>
    </source>
</evidence>
<dbReference type="InterPro" id="IPR013805">
    <property type="entry name" value="GrpE_CC"/>
</dbReference>
<evidence type="ECO:0000256" key="3">
    <source>
        <dbReference type="HAMAP-Rule" id="MF_01151"/>
    </source>
</evidence>
<reference evidence="7 8" key="1">
    <citation type="submission" date="2024-02" db="EMBL/GenBank/DDBJ databases">
        <title>New thermophilic sulfur-oxidizing bacteria from a hot springs of the Uzon caldera (Kamchatka, Russia).</title>
        <authorList>
            <person name="Dukat A.M."/>
            <person name="Elcheninov A.G."/>
            <person name="Frolov E.N."/>
        </authorList>
    </citation>
    <scope>NUCLEOTIDE SEQUENCE [LARGE SCALE GENOMIC DNA]</scope>
    <source>
        <strain evidence="7 8">AK1</strain>
    </source>
</reference>
<dbReference type="Gene3D" id="3.90.20.20">
    <property type="match status" value="1"/>
</dbReference>
<organism evidence="7 8">
    <name type="scientific">Thiobacter aerophilum</name>
    <dbReference type="NCBI Taxonomy" id="3121275"/>
    <lineage>
        <taxon>Bacteria</taxon>
        <taxon>Pseudomonadati</taxon>
        <taxon>Pseudomonadota</taxon>
        <taxon>Betaproteobacteria</taxon>
        <taxon>Burkholderiales</taxon>
        <taxon>Thiobacteraceae</taxon>
        <taxon>Thiobacter</taxon>
    </lineage>
</organism>
<dbReference type="SUPFAM" id="SSF51064">
    <property type="entry name" value="Head domain of nucleotide exchange factor GrpE"/>
    <property type="match status" value="1"/>
</dbReference>
<dbReference type="InterPro" id="IPR009012">
    <property type="entry name" value="GrpE_head"/>
</dbReference>
<evidence type="ECO:0000256" key="6">
    <source>
        <dbReference type="SAM" id="MobiDB-lite"/>
    </source>
</evidence>
<dbReference type="SUPFAM" id="SSF58014">
    <property type="entry name" value="Coiled-coil domain of nucleotide exchange factor GrpE"/>
    <property type="match status" value="1"/>
</dbReference>
<gene>
    <name evidence="3 7" type="primary">grpE</name>
    <name evidence="7" type="ORF">V6E02_11895</name>
</gene>
<dbReference type="CDD" id="cd00446">
    <property type="entry name" value="GrpE"/>
    <property type="match status" value="1"/>
</dbReference>
<comment type="similarity">
    <text evidence="1 3 5">Belongs to the GrpE family.</text>
</comment>
<feature type="compositionally biased region" description="Polar residues" evidence="6">
    <location>
        <begin position="7"/>
        <end position="22"/>
    </location>
</feature>